<dbReference type="SUPFAM" id="SSF75005">
    <property type="entry name" value="Arabinanase/levansucrase/invertase"/>
    <property type="match status" value="1"/>
</dbReference>
<sequence>MNTAPVHVMLPVEDYLPADYEGLRDPAMRLFNPSIQPLGESYAAVYRVVTPGNDRRIAGCRLGPDFVPIPGSQVDISGLLAPLMAGRSERSRGWFADPRIFALGGTFQMSWNDGFHYGAGDISPFNNQYLVELDRETLRPVGPVRAMVRDDGQSRPEKNWMLFDTPQGWRCVYEIGPHRVMEPVEKTDKTIVWRETRVAPNLSPYGETFGEFRGGAGPVEHGGAMYHFAHSAYAREGLRHYVANVYTFVPHAPYAVKRTVAEPFDLPRPDAIPDLETLNDKAGEVLYVTGAVSRGKDWVLAYGVDDKIGCIVRVPKEEVERRLTFRNNPSAWSALIAQAKLPVRRYLNRRKAAEARREHAAGD</sequence>
<dbReference type="Proteomes" id="UP001065265">
    <property type="component" value="Chromosome"/>
</dbReference>
<dbReference type="RefSeq" id="WP_265558279.1">
    <property type="nucleotide sequence ID" value="NZ_CP092471.1"/>
</dbReference>
<protein>
    <recommendedName>
        <fullName evidence="3">Glycosidase</fullName>
    </recommendedName>
</protein>
<proteinExistence type="predicted"/>
<evidence type="ECO:0000313" key="2">
    <source>
        <dbReference type="Proteomes" id="UP001065265"/>
    </source>
</evidence>
<dbReference type="EMBL" id="CP092471">
    <property type="protein sequence ID" value="UVI39098.1"/>
    <property type="molecule type" value="Genomic_DNA"/>
</dbReference>
<gene>
    <name evidence="1" type="ORF">L1F33_12800</name>
</gene>
<dbReference type="Gene3D" id="2.115.10.20">
    <property type="entry name" value="Glycosyl hydrolase domain, family 43"/>
    <property type="match status" value="1"/>
</dbReference>
<name>A0ABY5SX38_9SPHN</name>
<reference evidence="1" key="1">
    <citation type="submission" date="2022-02" db="EMBL/GenBank/DDBJ databases">
        <title>Qipengyuania spongiae sp. nov., isolated from marine sponge.</title>
        <authorList>
            <person name="Li Z."/>
            <person name="Zhang M."/>
        </authorList>
    </citation>
    <scope>NUCLEOTIDE SEQUENCE</scope>
    <source>
        <strain evidence="1">PHS-Z21</strain>
    </source>
</reference>
<organism evidence="1 2">
    <name type="scientific">Qipengyuania spongiae</name>
    <dbReference type="NCBI Taxonomy" id="2909673"/>
    <lineage>
        <taxon>Bacteria</taxon>
        <taxon>Pseudomonadati</taxon>
        <taxon>Pseudomonadota</taxon>
        <taxon>Alphaproteobacteria</taxon>
        <taxon>Sphingomonadales</taxon>
        <taxon>Erythrobacteraceae</taxon>
        <taxon>Qipengyuania</taxon>
    </lineage>
</organism>
<dbReference type="InterPro" id="IPR023296">
    <property type="entry name" value="Glyco_hydro_beta-prop_sf"/>
</dbReference>
<evidence type="ECO:0008006" key="3">
    <source>
        <dbReference type="Google" id="ProtNLM"/>
    </source>
</evidence>
<accession>A0ABY5SX38</accession>
<evidence type="ECO:0000313" key="1">
    <source>
        <dbReference type="EMBL" id="UVI39098.1"/>
    </source>
</evidence>
<keyword evidence="2" id="KW-1185">Reference proteome</keyword>